<dbReference type="AlphaFoldDB" id="X1TCZ0"/>
<dbReference type="EMBL" id="BARW01034030">
    <property type="protein sequence ID" value="GAJ03119.1"/>
    <property type="molecule type" value="Genomic_DNA"/>
</dbReference>
<name>X1TCZ0_9ZZZZ</name>
<organism evidence="1">
    <name type="scientific">marine sediment metagenome</name>
    <dbReference type="NCBI Taxonomy" id="412755"/>
    <lineage>
        <taxon>unclassified sequences</taxon>
        <taxon>metagenomes</taxon>
        <taxon>ecological metagenomes</taxon>
    </lineage>
</organism>
<comment type="caution">
    <text evidence="1">The sequence shown here is derived from an EMBL/GenBank/DDBJ whole genome shotgun (WGS) entry which is preliminary data.</text>
</comment>
<accession>X1TCZ0</accession>
<proteinExistence type="predicted"/>
<protein>
    <submittedName>
        <fullName evidence="1">Uncharacterized protein</fullName>
    </submittedName>
</protein>
<evidence type="ECO:0000313" key="1">
    <source>
        <dbReference type="EMBL" id="GAJ03119.1"/>
    </source>
</evidence>
<feature type="non-terminal residue" evidence="1">
    <location>
        <position position="1"/>
    </location>
</feature>
<sequence length="124" mass="14406">TVADYWFSHYSHNSGLDCKHCSKAQRQKCKENYLYTECPKAIKLESLDKPIIDSEGHTTELGELIADDKALDLEAWVDARTFLLGFPQRLLAIAHKLENGDVLTPYDRLYLCRFRKREQKALFQ</sequence>
<reference evidence="1" key="1">
    <citation type="journal article" date="2014" name="Front. Microbiol.">
        <title>High frequency of phylogenetically diverse reductive dehalogenase-homologous genes in deep subseafloor sedimentary metagenomes.</title>
        <authorList>
            <person name="Kawai M."/>
            <person name="Futagami T."/>
            <person name="Toyoda A."/>
            <person name="Takaki Y."/>
            <person name="Nishi S."/>
            <person name="Hori S."/>
            <person name="Arai W."/>
            <person name="Tsubouchi T."/>
            <person name="Morono Y."/>
            <person name="Uchiyama I."/>
            <person name="Ito T."/>
            <person name="Fujiyama A."/>
            <person name="Inagaki F."/>
            <person name="Takami H."/>
        </authorList>
    </citation>
    <scope>NUCLEOTIDE SEQUENCE</scope>
    <source>
        <strain evidence="1">Expedition CK06-06</strain>
    </source>
</reference>
<gene>
    <name evidence="1" type="ORF">S12H4_53457</name>
</gene>